<organism evidence="1 2">
    <name type="scientific">Panicum miliaceum</name>
    <name type="common">Proso millet</name>
    <name type="synonym">Broomcorn millet</name>
    <dbReference type="NCBI Taxonomy" id="4540"/>
    <lineage>
        <taxon>Eukaryota</taxon>
        <taxon>Viridiplantae</taxon>
        <taxon>Streptophyta</taxon>
        <taxon>Embryophyta</taxon>
        <taxon>Tracheophyta</taxon>
        <taxon>Spermatophyta</taxon>
        <taxon>Magnoliopsida</taxon>
        <taxon>Liliopsida</taxon>
        <taxon>Poales</taxon>
        <taxon>Poaceae</taxon>
        <taxon>PACMAD clade</taxon>
        <taxon>Panicoideae</taxon>
        <taxon>Panicodae</taxon>
        <taxon>Paniceae</taxon>
        <taxon>Panicinae</taxon>
        <taxon>Panicum</taxon>
        <taxon>Panicum sect. Panicum</taxon>
    </lineage>
</organism>
<reference evidence="2" key="1">
    <citation type="journal article" date="2019" name="Nat. Commun.">
        <title>The genome of broomcorn millet.</title>
        <authorList>
            <person name="Zou C."/>
            <person name="Miki D."/>
            <person name="Li D."/>
            <person name="Tang Q."/>
            <person name="Xiao L."/>
            <person name="Rajput S."/>
            <person name="Deng P."/>
            <person name="Jia W."/>
            <person name="Huang R."/>
            <person name="Zhang M."/>
            <person name="Sun Y."/>
            <person name="Hu J."/>
            <person name="Fu X."/>
            <person name="Schnable P.S."/>
            <person name="Li F."/>
            <person name="Zhang H."/>
            <person name="Feng B."/>
            <person name="Zhu X."/>
            <person name="Liu R."/>
            <person name="Schnable J.C."/>
            <person name="Zhu J.-K."/>
            <person name="Zhang H."/>
        </authorList>
    </citation>
    <scope>NUCLEOTIDE SEQUENCE [LARGE SCALE GENOMIC DNA]</scope>
</reference>
<name>A0A3L6TSK0_PANMI</name>
<accession>A0A3L6TSK0</accession>
<evidence type="ECO:0000313" key="1">
    <source>
        <dbReference type="EMBL" id="RLN43259.1"/>
    </source>
</evidence>
<evidence type="ECO:0000313" key="2">
    <source>
        <dbReference type="Proteomes" id="UP000275267"/>
    </source>
</evidence>
<comment type="caution">
    <text evidence="1">The sequence shown here is derived from an EMBL/GenBank/DDBJ whole genome shotgun (WGS) entry which is preliminary data.</text>
</comment>
<dbReference type="AlphaFoldDB" id="A0A3L6TSK0"/>
<dbReference type="EMBL" id="PQIB02000001">
    <property type="protein sequence ID" value="RLN43259.1"/>
    <property type="molecule type" value="Genomic_DNA"/>
</dbReference>
<gene>
    <name evidence="1" type="ORF">C2845_PM01G39970</name>
</gene>
<sequence length="82" mass="8848">MATQKKAAAAGRRRGSPMLRRCKREAYTHGLRPPQMEALRAMCGAIIPSLPAEGLLRGGADQPGLERFYRASAADGAIPDER</sequence>
<dbReference type="Proteomes" id="UP000275267">
    <property type="component" value="Unassembled WGS sequence"/>
</dbReference>
<protein>
    <submittedName>
        <fullName evidence="1">Long-chain-alcohol oxidase FAO1-like</fullName>
    </submittedName>
</protein>
<keyword evidence="2" id="KW-1185">Reference proteome</keyword>
<dbReference type="STRING" id="4540.A0A3L6TSK0"/>
<proteinExistence type="predicted"/>